<dbReference type="NCBIfam" id="NF000672">
    <property type="entry name" value="PRK00033.1-5"/>
    <property type="match status" value="1"/>
</dbReference>
<dbReference type="InterPro" id="IPR022935">
    <property type="entry name" value="ClpS"/>
</dbReference>
<dbReference type="Gene3D" id="3.30.1390.10">
    <property type="match status" value="1"/>
</dbReference>
<dbReference type="GO" id="GO:0006508">
    <property type="term" value="P:proteolysis"/>
    <property type="evidence" value="ECO:0007669"/>
    <property type="project" value="UniProtKB-UniRule"/>
</dbReference>
<comment type="function">
    <text evidence="1">Involved in the modulation of the specificity of the ClpAP-mediated ATP-dependent protein degradation.</text>
</comment>
<keyword evidence="3" id="KW-0378">Hydrolase</keyword>
<evidence type="ECO:0000313" key="4">
    <source>
        <dbReference type="Proteomes" id="UP001144372"/>
    </source>
</evidence>
<comment type="subunit">
    <text evidence="1">Binds to the N-terminal domain of the chaperone ClpA.</text>
</comment>
<reference evidence="3" key="1">
    <citation type="submission" date="2022-12" db="EMBL/GenBank/DDBJ databases">
        <title>Reference genome sequencing for broad-spectrum identification of bacterial and archaeal isolates by mass spectrometry.</title>
        <authorList>
            <person name="Sekiguchi Y."/>
            <person name="Tourlousse D.M."/>
        </authorList>
    </citation>
    <scope>NUCLEOTIDE SEQUENCE</scope>
    <source>
        <strain evidence="3">ASRB1</strain>
    </source>
</reference>
<comment type="caution">
    <text evidence="3">The sequence shown here is derived from an EMBL/GenBank/DDBJ whole genome shotgun (WGS) entry which is preliminary data.</text>
</comment>
<keyword evidence="3" id="KW-0645">Protease</keyword>
<dbReference type="RefSeq" id="WP_281792548.1">
    <property type="nucleotide sequence ID" value="NZ_BSDR01000001.1"/>
</dbReference>
<dbReference type="HAMAP" id="MF_00302">
    <property type="entry name" value="ClpS"/>
    <property type="match status" value="1"/>
</dbReference>
<dbReference type="GO" id="GO:0008233">
    <property type="term" value="F:peptidase activity"/>
    <property type="evidence" value="ECO:0007669"/>
    <property type="project" value="UniProtKB-KW"/>
</dbReference>
<proteinExistence type="inferred from homology"/>
<sequence length="104" mass="11795">MSEHHPDFGEELESGIEEELDEPPMYKVLLHNDDYTTMEFVVEILEKVFHKSPAEATRIMLLVHKNGTGVCGVFTAEIAETKVELVHHLARKNGFPLQCSMEEA</sequence>
<dbReference type="PANTHER" id="PTHR33473:SF19">
    <property type="entry name" value="ATP-DEPENDENT CLP PROTEASE ADAPTER PROTEIN CLPS"/>
    <property type="match status" value="1"/>
</dbReference>
<dbReference type="AlphaFoldDB" id="A0A9W6FTK6"/>
<dbReference type="FunFam" id="3.30.1390.10:FF:000002">
    <property type="entry name" value="ATP-dependent Clp protease adapter protein ClpS"/>
    <property type="match status" value="1"/>
</dbReference>
<comment type="similarity">
    <text evidence="1">Belongs to the ClpS family.</text>
</comment>
<dbReference type="SUPFAM" id="SSF54736">
    <property type="entry name" value="ClpS-like"/>
    <property type="match status" value="1"/>
</dbReference>
<dbReference type="GO" id="GO:0030163">
    <property type="term" value="P:protein catabolic process"/>
    <property type="evidence" value="ECO:0007669"/>
    <property type="project" value="InterPro"/>
</dbReference>
<evidence type="ECO:0000259" key="2">
    <source>
        <dbReference type="Pfam" id="PF02617"/>
    </source>
</evidence>
<name>A0A9W6FTK6_9BACT</name>
<feature type="domain" description="Adaptor protein ClpS core" evidence="2">
    <location>
        <begin position="22"/>
        <end position="100"/>
    </location>
</feature>
<gene>
    <name evidence="1 3" type="primary">clpS</name>
    <name evidence="3" type="ORF">DAMNIGENAA_09490</name>
</gene>
<dbReference type="InterPro" id="IPR003769">
    <property type="entry name" value="ClpS_core"/>
</dbReference>
<dbReference type="Proteomes" id="UP001144372">
    <property type="component" value="Unassembled WGS sequence"/>
</dbReference>
<evidence type="ECO:0000256" key="1">
    <source>
        <dbReference type="HAMAP-Rule" id="MF_00302"/>
    </source>
</evidence>
<protein>
    <recommendedName>
        <fullName evidence="1">ATP-dependent Clp protease adapter protein ClpS</fullName>
    </recommendedName>
</protein>
<organism evidence="3 4">
    <name type="scientific">Desulforhabdus amnigena</name>
    <dbReference type="NCBI Taxonomy" id="40218"/>
    <lineage>
        <taxon>Bacteria</taxon>
        <taxon>Pseudomonadati</taxon>
        <taxon>Thermodesulfobacteriota</taxon>
        <taxon>Syntrophobacteria</taxon>
        <taxon>Syntrophobacterales</taxon>
        <taxon>Syntrophobacteraceae</taxon>
        <taxon>Desulforhabdus</taxon>
    </lineage>
</organism>
<evidence type="ECO:0000313" key="3">
    <source>
        <dbReference type="EMBL" id="GLI33516.1"/>
    </source>
</evidence>
<dbReference type="PANTHER" id="PTHR33473">
    <property type="entry name" value="ATP-DEPENDENT CLP PROTEASE ADAPTER PROTEIN CLPS1, CHLOROPLASTIC"/>
    <property type="match status" value="1"/>
</dbReference>
<dbReference type="EMBL" id="BSDR01000001">
    <property type="protein sequence ID" value="GLI33516.1"/>
    <property type="molecule type" value="Genomic_DNA"/>
</dbReference>
<dbReference type="Pfam" id="PF02617">
    <property type="entry name" value="ClpS"/>
    <property type="match status" value="1"/>
</dbReference>
<dbReference type="InterPro" id="IPR014719">
    <property type="entry name" value="Ribosomal_bL12_C/ClpS-like"/>
</dbReference>
<keyword evidence="4" id="KW-1185">Reference proteome</keyword>
<accession>A0A9W6FTK6</accession>